<dbReference type="GO" id="GO:0006139">
    <property type="term" value="P:nucleobase-containing compound metabolic process"/>
    <property type="evidence" value="ECO:0007669"/>
    <property type="project" value="InterPro"/>
</dbReference>
<dbReference type="InterPro" id="IPR002562">
    <property type="entry name" value="3'-5'_exonuclease_dom"/>
</dbReference>
<dbReference type="EMBL" id="CAVLEF010000010">
    <property type="protein sequence ID" value="CAK1548737.1"/>
    <property type="molecule type" value="Genomic_DNA"/>
</dbReference>
<dbReference type="SMART" id="SM00474">
    <property type="entry name" value="35EXOc"/>
    <property type="match status" value="1"/>
</dbReference>
<dbReference type="GO" id="GO:0003676">
    <property type="term" value="F:nucleic acid binding"/>
    <property type="evidence" value="ECO:0007669"/>
    <property type="project" value="InterPro"/>
</dbReference>
<dbReference type="Pfam" id="PF01612">
    <property type="entry name" value="DNA_pol_A_exo1"/>
    <property type="match status" value="1"/>
</dbReference>
<name>A0AAV1JH95_9NEOP</name>
<gene>
    <name evidence="5" type="ORF">LNINA_LOCUS8096</name>
</gene>
<keyword evidence="2" id="KW-0378">Hydrolase</keyword>
<protein>
    <recommendedName>
        <fullName evidence="4">3'-5' exonuclease domain-containing protein</fullName>
    </recommendedName>
</protein>
<keyword evidence="3" id="KW-0269">Exonuclease</keyword>
<dbReference type="PANTHER" id="PTHR13620">
    <property type="entry name" value="3-5 EXONUCLEASE"/>
    <property type="match status" value="1"/>
</dbReference>
<keyword evidence="6" id="KW-1185">Reference proteome</keyword>
<keyword evidence="1" id="KW-0540">Nuclease</keyword>
<feature type="domain" description="3'-5' exonuclease" evidence="4">
    <location>
        <begin position="40"/>
        <end position="215"/>
    </location>
</feature>
<evidence type="ECO:0000259" key="4">
    <source>
        <dbReference type="SMART" id="SM00474"/>
    </source>
</evidence>
<evidence type="ECO:0000256" key="3">
    <source>
        <dbReference type="ARBA" id="ARBA00022839"/>
    </source>
</evidence>
<accession>A0AAV1JH95</accession>
<sequence length="561" mass="65075">MFEFKVVVLTSTAIVLGISYYMLRKKCILDAVDAFRYLTIKIVENTVDCDEVIKEILKQCVVSRAIGFDCEWVTVNGNKRPVALIQISTYDGFCGLFRLNKLQHCPESLKELLEDEKIYKVGVAPIDDAKYIAADYGINLKATLDIRHIAQLCGYDPGGLATLSKSLLGIVLDKSWRIRCSDWEVDQLSDRQLNYAAADAHVAIRMFVKLFDQYSRSKWPWWKWSHNEQWSNIDNLCWQYADVCFKTKTSKKMKNGMKEVEKQPKKELAQSKRYPYAARSSPLYHNCFLQAPDGELLCTCDTKKAKWYVEKELADVITEEPLTVRLRFEPAGRSVGEVGKYYQLTKQNVCVVCGEHNSYIRKNVVPREYRKHFPEVMKDHSSHDVVLLCVSCHQRSNMRDQAVRERLAQTCDAPFADHVRAMYIEDVECKKVRSAARALLYQARKHVLPPARRKELENILLQNFPAHDMVTEELLNEAAEMSIFVENADYESHGHKVTEFYLEQGGLLRLEELWREHFLQSMKPQYMPKLWSVTHTEERLRVRLSEGRLSEEDLKLIGTYL</sequence>
<evidence type="ECO:0000256" key="2">
    <source>
        <dbReference type="ARBA" id="ARBA00022801"/>
    </source>
</evidence>
<dbReference type="AlphaFoldDB" id="A0AAV1JH95"/>
<comment type="caution">
    <text evidence="5">The sequence shown here is derived from an EMBL/GenBank/DDBJ whole genome shotgun (WGS) entry which is preliminary data.</text>
</comment>
<dbReference type="Proteomes" id="UP001497472">
    <property type="component" value="Unassembled WGS sequence"/>
</dbReference>
<evidence type="ECO:0000313" key="5">
    <source>
        <dbReference type="EMBL" id="CAK1548737.1"/>
    </source>
</evidence>
<evidence type="ECO:0000313" key="6">
    <source>
        <dbReference type="Proteomes" id="UP001497472"/>
    </source>
</evidence>
<dbReference type="PANTHER" id="PTHR13620:SF104">
    <property type="entry name" value="EXONUCLEASE 3'-5' DOMAIN-CONTAINING PROTEIN 2"/>
    <property type="match status" value="1"/>
</dbReference>
<dbReference type="GO" id="GO:0008408">
    <property type="term" value="F:3'-5' exonuclease activity"/>
    <property type="evidence" value="ECO:0007669"/>
    <property type="project" value="InterPro"/>
</dbReference>
<dbReference type="InterPro" id="IPR051132">
    <property type="entry name" value="3-5_Exonuclease_domain"/>
</dbReference>
<reference evidence="5 6" key="1">
    <citation type="submission" date="2023-11" db="EMBL/GenBank/DDBJ databases">
        <authorList>
            <person name="Okamura Y."/>
        </authorList>
    </citation>
    <scope>NUCLEOTIDE SEQUENCE [LARGE SCALE GENOMIC DNA]</scope>
</reference>
<dbReference type="Gene3D" id="3.30.420.10">
    <property type="entry name" value="Ribonuclease H-like superfamily/Ribonuclease H"/>
    <property type="match status" value="1"/>
</dbReference>
<dbReference type="InterPro" id="IPR036397">
    <property type="entry name" value="RNaseH_sf"/>
</dbReference>
<evidence type="ECO:0000256" key="1">
    <source>
        <dbReference type="ARBA" id="ARBA00022722"/>
    </source>
</evidence>
<dbReference type="InterPro" id="IPR012337">
    <property type="entry name" value="RNaseH-like_sf"/>
</dbReference>
<dbReference type="GO" id="GO:0005737">
    <property type="term" value="C:cytoplasm"/>
    <property type="evidence" value="ECO:0007669"/>
    <property type="project" value="TreeGrafter"/>
</dbReference>
<dbReference type="GO" id="GO:0005634">
    <property type="term" value="C:nucleus"/>
    <property type="evidence" value="ECO:0007669"/>
    <property type="project" value="TreeGrafter"/>
</dbReference>
<dbReference type="CDD" id="cd06141">
    <property type="entry name" value="WRN_exo"/>
    <property type="match status" value="1"/>
</dbReference>
<dbReference type="SUPFAM" id="SSF53098">
    <property type="entry name" value="Ribonuclease H-like"/>
    <property type="match status" value="1"/>
</dbReference>
<organism evidence="5 6">
    <name type="scientific">Leptosia nina</name>
    <dbReference type="NCBI Taxonomy" id="320188"/>
    <lineage>
        <taxon>Eukaryota</taxon>
        <taxon>Metazoa</taxon>
        <taxon>Ecdysozoa</taxon>
        <taxon>Arthropoda</taxon>
        <taxon>Hexapoda</taxon>
        <taxon>Insecta</taxon>
        <taxon>Pterygota</taxon>
        <taxon>Neoptera</taxon>
        <taxon>Endopterygota</taxon>
        <taxon>Lepidoptera</taxon>
        <taxon>Glossata</taxon>
        <taxon>Ditrysia</taxon>
        <taxon>Papilionoidea</taxon>
        <taxon>Pieridae</taxon>
        <taxon>Pierinae</taxon>
        <taxon>Leptosia</taxon>
    </lineage>
</organism>
<proteinExistence type="predicted"/>